<evidence type="ECO:0000259" key="5">
    <source>
        <dbReference type="Pfam" id="PF20990"/>
    </source>
</evidence>
<feature type="compositionally biased region" description="Gly residues" evidence="1">
    <location>
        <begin position="601"/>
        <end position="619"/>
    </location>
</feature>
<accession>A0AAU8A8P3</accession>
<feature type="transmembrane region" description="Helical" evidence="2">
    <location>
        <begin position="472"/>
        <end position="492"/>
    </location>
</feature>
<feature type="transmembrane region" description="Helical" evidence="2">
    <location>
        <begin position="385"/>
        <end position="402"/>
    </location>
</feature>
<keyword evidence="3" id="KW-0732">Signal</keyword>
<sequence>MKRLFAVAAVLLILCLPSFGYAEEEEPEFVMNDYRREITVYENNVCLVQDAMTVTFLEEAHGLWVDIPLRWSTTRESGGRTYTNTYEAEVSEVRADREAEMERVGDDIIVRIGSPDTYVNGQQTYFISYLYDIGDDGIKEFDEFYYNLIAPSWDAPIEHFSFAVYMPKSFDAEKIGFSIGRAGQEGYREGELVYGVDGNTVYGELTRGIAPLEGVTMRMELPEGYFVNERWRIEPAYIMMAIGIGITVVLGGLLATLGKRKKAVATVEFYPPIGMTPADVGYVADGEADSKDVVSLLIYWADRGYIEIHELEKRNLELRKLRGLPEQANDYEKLLFDEIFENGDSNTVFDMQFKMHETVKEVKGMVRRKYGSGEKRIFEPKSLQYHLFARLLFPVPALLMTLCRTNVSLWDCIMFVIMFWPLCFIAGGYFDSTMKKASSMRKLRRTGILVISAAMAAGCCIMPGWAMFLRVGWPAIVASACSLLILLFLPYYERRTEQGRQWEGKILGFRQFLAAAEAERIGMLAGDDPRYFYDILPYAYVLGVSDEWAKRFEGIAMYPPNWYYGPGDGTFSAALFMGRMTRHLNFAASSMALSRSSRRGGSSGGGFSGGGAGGGGGSW</sequence>
<dbReference type="InterPro" id="IPR048389">
    <property type="entry name" value="YciQ-like_C"/>
</dbReference>
<dbReference type="Pfam" id="PF09972">
    <property type="entry name" value="DUF2207"/>
    <property type="match status" value="1"/>
</dbReference>
<feature type="domain" description="Predicted membrane protein YciQ-like C-terminal" evidence="5">
    <location>
        <begin position="269"/>
        <end position="552"/>
    </location>
</feature>
<name>A0AAU8A8P3_9FIRM</name>
<keyword evidence="2" id="KW-1133">Transmembrane helix</keyword>
<gene>
    <name evidence="6" type="ORF">PUP29_00185</name>
</gene>
<feature type="transmembrane region" description="Helical" evidence="2">
    <location>
        <begin position="408"/>
        <end position="427"/>
    </location>
</feature>
<evidence type="ECO:0000313" key="6">
    <source>
        <dbReference type="EMBL" id="XCC62398.1"/>
    </source>
</evidence>
<feature type="domain" description="DUF2207" evidence="4">
    <location>
        <begin position="31"/>
        <end position="173"/>
    </location>
</feature>
<dbReference type="EMBL" id="CP117826">
    <property type="protein sequence ID" value="XCC62398.1"/>
    <property type="molecule type" value="Genomic_DNA"/>
</dbReference>
<reference evidence="6" key="1">
    <citation type="submission" date="2023-02" db="EMBL/GenBank/DDBJ databases">
        <title>Gut commensal Christensenella minuta modulates host metabolism via a new class of secondary bile acids.</title>
        <authorList>
            <person name="Liu C."/>
        </authorList>
    </citation>
    <scope>NUCLEOTIDE SEQUENCE</scope>
    <source>
        <strain evidence="6">CA70</strain>
    </source>
</reference>
<feature type="transmembrane region" description="Helical" evidence="2">
    <location>
        <begin position="448"/>
        <end position="466"/>
    </location>
</feature>
<feature type="transmembrane region" description="Helical" evidence="2">
    <location>
        <begin position="236"/>
        <end position="257"/>
    </location>
</feature>
<proteinExistence type="predicted"/>
<keyword evidence="2" id="KW-0812">Transmembrane</keyword>
<dbReference type="InterPro" id="IPR018702">
    <property type="entry name" value="DUF2207"/>
</dbReference>
<feature type="region of interest" description="Disordered" evidence="1">
    <location>
        <begin position="597"/>
        <end position="619"/>
    </location>
</feature>
<dbReference type="AlphaFoldDB" id="A0AAU8A8P3"/>
<evidence type="ECO:0000259" key="4">
    <source>
        <dbReference type="Pfam" id="PF09972"/>
    </source>
</evidence>
<protein>
    <submittedName>
        <fullName evidence="6">DUF2207 domain-containing protein</fullName>
    </submittedName>
</protein>
<feature type="chain" id="PRO_5043750622" evidence="3">
    <location>
        <begin position="23"/>
        <end position="619"/>
    </location>
</feature>
<keyword evidence="2" id="KW-0472">Membrane</keyword>
<evidence type="ECO:0000256" key="1">
    <source>
        <dbReference type="SAM" id="MobiDB-lite"/>
    </source>
</evidence>
<evidence type="ECO:0000256" key="3">
    <source>
        <dbReference type="SAM" id="SignalP"/>
    </source>
</evidence>
<dbReference type="RefSeq" id="WP_353423524.1">
    <property type="nucleotide sequence ID" value="NZ_CP117826.1"/>
</dbReference>
<feature type="signal peptide" evidence="3">
    <location>
        <begin position="1"/>
        <end position="22"/>
    </location>
</feature>
<evidence type="ECO:0000256" key="2">
    <source>
        <dbReference type="SAM" id="Phobius"/>
    </source>
</evidence>
<dbReference type="Pfam" id="PF20990">
    <property type="entry name" value="DUF2207_C"/>
    <property type="match status" value="1"/>
</dbReference>
<organism evidence="6">
    <name type="scientific">Christensenella massiliensis</name>
    <dbReference type="NCBI Taxonomy" id="1805714"/>
    <lineage>
        <taxon>Bacteria</taxon>
        <taxon>Bacillati</taxon>
        <taxon>Bacillota</taxon>
        <taxon>Clostridia</taxon>
        <taxon>Christensenellales</taxon>
        <taxon>Christensenellaceae</taxon>
        <taxon>Christensenella</taxon>
    </lineage>
</organism>